<dbReference type="STRING" id="282199.GCA_001049735_01848"/>
<accession>A0A0U1NM36</accession>
<sequence length="336" mass="38192">MNILAITCVKNEGPYLVDWLAHLRAIGIDHVLAFSNECDDGTDQLLDACAAQGWLTHHRQTHGGVRTLQWQALKTAAQDPAYHAADWIMFIDVDEYVCLSKGVTNLRDLIERADGADAIAMPWRLFGNAGRHNISFEPVTTRFTQSAPRDIALPLAHFFKTLFRRSAFREAGIHRPKPIKNKTATWVDNGLNPLPTQFVTSNGRINLFGNDCPRPLVQLNHYSIRSTAEFMLKAQRGLPNKMERDIDIGYWVSRNWNDETHDPLPPPDRSAIETPEILNIETRAQNWHRCTFEKLMQDADAVQRYWQLMLAGSSSAPTAEMAQAHLHRFQQAYRNA</sequence>
<gene>
    <name evidence="4" type="ORF">NIG5292_01849</name>
</gene>
<dbReference type="AlphaFoldDB" id="A0A0U1NM36"/>
<evidence type="ECO:0000313" key="5">
    <source>
        <dbReference type="Proteomes" id="UP000048949"/>
    </source>
</evidence>
<keyword evidence="3" id="KW-0472">Membrane</keyword>
<evidence type="ECO:0000313" key="4">
    <source>
        <dbReference type="EMBL" id="CRK75795.1"/>
    </source>
</evidence>
<evidence type="ECO:0000256" key="1">
    <source>
        <dbReference type="ARBA" id="ARBA00004167"/>
    </source>
</evidence>
<dbReference type="Gene3D" id="3.90.550.10">
    <property type="entry name" value="Spore Coat Polysaccharide Biosynthesis Protein SpsA, Chain A"/>
    <property type="match status" value="1"/>
</dbReference>
<dbReference type="PANTHER" id="PTHR21461">
    <property type="entry name" value="GLYCOSYLTRANSFERASE FAMILY 92 PROTEIN"/>
    <property type="match status" value="1"/>
</dbReference>
<dbReference type="Proteomes" id="UP000048949">
    <property type="component" value="Unassembled WGS sequence"/>
</dbReference>
<dbReference type="InterPro" id="IPR029044">
    <property type="entry name" value="Nucleotide-diphossugar_trans"/>
</dbReference>
<comment type="subcellular location">
    <subcellularLocation>
        <location evidence="1">Membrane</location>
        <topology evidence="1">Single-pass membrane protein</topology>
    </subcellularLocation>
</comment>
<dbReference type="SUPFAM" id="SSF53448">
    <property type="entry name" value="Nucleotide-diphospho-sugar transferases"/>
    <property type="match status" value="1"/>
</dbReference>
<evidence type="ECO:0000256" key="2">
    <source>
        <dbReference type="ARBA" id="ARBA00022692"/>
    </source>
</evidence>
<evidence type="ECO:0008006" key="6">
    <source>
        <dbReference type="Google" id="ProtNLM"/>
    </source>
</evidence>
<keyword evidence="5" id="KW-1185">Reference proteome</keyword>
<dbReference type="EMBL" id="CVQV01000009">
    <property type="protein sequence ID" value="CRK75795.1"/>
    <property type="molecule type" value="Genomic_DNA"/>
</dbReference>
<dbReference type="RefSeq" id="WP_048599213.1">
    <property type="nucleotide sequence ID" value="NZ_CBFHGK010000004.1"/>
</dbReference>
<reference evidence="4 5" key="1">
    <citation type="submission" date="2015-04" db="EMBL/GenBank/DDBJ databases">
        <authorList>
            <person name="Syromyatnikov M.Y."/>
            <person name="Popov V.N."/>
        </authorList>
    </citation>
    <scope>NUCLEOTIDE SEQUENCE [LARGE SCALE GENOMIC DNA]</scope>
    <source>
        <strain evidence="4 5">CECT 5292</strain>
    </source>
</reference>
<protein>
    <recommendedName>
        <fullName evidence="6">Glycosyl transferase family 2</fullName>
    </recommendedName>
</protein>
<evidence type="ECO:0000256" key="3">
    <source>
        <dbReference type="ARBA" id="ARBA00022989"/>
    </source>
</evidence>
<dbReference type="GO" id="GO:0016757">
    <property type="term" value="F:glycosyltransferase activity"/>
    <property type="evidence" value="ECO:0007669"/>
    <property type="project" value="TreeGrafter"/>
</dbReference>
<keyword evidence="2" id="KW-0812">Transmembrane</keyword>
<dbReference type="Pfam" id="PF13704">
    <property type="entry name" value="Glyco_tranf_2_4"/>
    <property type="match status" value="1"/>
</dbReference>
<name>A0A0U1NM36_9RHOB</name>
<proteinExistence type="predicted"/>
<dbReference type="GO" id="GO:0016020">
    <property type="term" value="C:membrane"/>
    <property type="evidence" value="ECO:0007669"/>
    <property type="project" value="UniProtKB-SubCell"/>
</dbReference>
<dbReference type="PANTHER" id="PTHR21461:SF69">
    <property type="entry name" value="GLYCOSYLTRANSFERASE FAMILY 92 PROTEIN"/>
    <property type="match status" value="1"/>
</dbReference>
<dbReference type="OrthoDB" id="4964299at2"/>
<organism evidence="4 5">
    <name type="scientific">Nereida ignava</name>
    <dbReference type="NCBI Taxonomy" id="282199"/>
    <lineage>
        <taxon>Bacteria</taxon>
        <taxon>Pseudomonadati</taxon>
        <taxon>Pseudomonadota</taxon>
        <taxon>Alphaproteobacteria</taxon>
        <taxon>Rhodobacterales</taxon>
        <taxon>Roseobacteraceae</taxon>
        <taxon>Nereida</taxon>
    </lineage>
</organism>
<dbReference type="GO" id="GO:0005737">
    <property type="term" value="C:cytoplasm"/>
    <property type="evidence" value="ECO:0007669"/>
    <property type="project" value="TreeGrafter"/>
</dbReference>
<keyword evidence="3" id="KW-1133">Transmembrane helix</keyword>
<dbReference type="CDD" id="cd00761">
    <property type="entry name" value="Glyco_tranf_GTA_type"/>
    <property type="match status" value="1"/>
</dbReference>